<dbReference type="SUPFAM" id="SSF52799">
    <property type="entry name" value="(Phosphotyrosine protein) phosphatases II"/>
    <property type="match status" value="1"/>
</dbReference>
<dbReference type="Pfam" id="PF03162">
    <property type="entry name" value="Y_phosphatase2"/>
    <property type="match status" value="1"/>
</dbReference>
<evidence type="ECO:0000259" key="9">
    <source>
        <dbReference type="PROSITE" id="PS50054"/>
    </source>
</evidence>
<comment type="catalytic activity">
    <reaction evidence="4">
        <text>5-diphospho-1D-myo-inositol 1,2,3,4,6-pentakisphosphate + H2O = 1D-myo-inositol hexakisphosphate + phosphate + H(+)</text>
        <dbReference type="Rhea" id="RHEA:22384"/>
        <dbReference type="ChEBI" id="CHEBI:15377"/>
        <dbReference type="ChEBI" id="CHEBI:15378"/>
        <dbReference type="ChEBI" id="CHEBI:43474"/>
        <dbReference type="ChEBI" id="CHEBI:58130"/>
        <dbReference type="ChEBI" id="CHEBI:58628"/>
        <dbReference type="EC" id="3.6.1.52"/>
    </reaction>
    <physiologicalReaction direction="left-to-right" evidence="4">
        <dbReference type="Rhea" id="RHEA:22385"/>
    </physiologicalReaction>
</comment>
<keyword evidence="2" id="KW-0378">Hydrolase</keyword>
<dbReference type="PANTHER" id="PTHR31126">
    <property type="entry name" value="TYROSINE-PROTEIN PHOSPHATASE"/>
    <property type="match status" value="1"/>
</dbReference>
<evidence type="ECO:0000256" key="2">
    <source>
        <dbReference type="ARBA" id="ARBA00022801"/>
    </source>
</evidence>
<evidence type="ECO:0000313" key="11">
    <source>
        <dbReference type="Proteomes" id="UP001165120"/>
    </source>
</evidence>
<dbReference type="GO" id="GO:0005737">
    <property type="term" value="C:cytoplasm"/>
    <property type="evidence" value="ECO:0007669"/>
    <property type="project" value="TreeGrafter"/>
</dbReference>
<feature type="compositionally biased region" description="Acidic residues" evidence="8">
    <location>
        <begin position="131"/>
        <end position="140"/>
    </location>
</feature>
<dbReference type="AlphaFoldDB" id="A0A9W6T3M4"/>
<dbReference type="Gene3D" id="3.90.190.10">
    <property type="entry name" value="Protein tyrosine phosphatase superfamily"/>
    <property type="match status" value="1"/>
</dbReference>
<dbReference type="InterPro" id="IPR004861">
    <property type="entry name" value="Siw14-like"/>
</dbReference>
<sequence>MATDGIFDFEEAFNEDLNEANIISDQHALKIAMEPSQSYTTTLISGSDSQIINNKDSIIRNSNLSNDDINAPLNSNGTNGKTNNIHNKIIDNSDIRLDSKKSINGINNNNNSNENENDKNENKETDNLNDDKEEELDEEELYDRFVPRDPEEERRIQEQLKLLQIQELVRLQNNNKKNDGVIDNDHHDVADYILTQPNDESQIIRNADGLLDEDNNESSYISLPLELVTPPENFSFVCGKIYRSSFPRIENFKFLQKLKLKSIICLIPENYPTENSKFNEENNINFFQIGLSGNKEPFVKIKPDLVTKALKIILNPENQPILIHCNRGKHRTGCISGCIRKLQSWSLSMIFDEYRKFAYPKERPLDQQFIEMYDDSILQEFLNNNNWLPIPW</sequence>
<comment type="catalytic activity">
    <reaction evidence="6">
        <text>1,5-bis(diphospho)-1D-myo-inositol 2,3,4,6-tetrakisphosphate + H2O = 1-diphospho-1D-myo-inositol 2,3,4,5,6-pentakisphosphate + phosphate + 2 H(+)</text>
        <dbReference type="Rhea" id="RHEA:79699"/>
        <dbReference type="ChEBI" id="CHEBI:15377"/>
        <dbReference type="ChEBI" id="CHEBI:15378"/>
        <dbReference type="ChEBI" id="CHEBI:43474"/>
        <dbReference type="ChEBI" id="CHEBI:74946"/>
        <dbReference type="ChEBI" id="CHEBI:77983"/>
        <dbReference type="EC" id="3.6.1.52"/>
    </reaction>
    <physiologicalReaction direction="left-to-right" evidence="6">
        <dbReference type="Rhea" id="RHEA:79700"/>
    </physiologicalReaction>
</comment>
<feature type="compositionally biased region" description="Basic and acidic residues" evidence="8">
    <location>
        <begin position="116"/>
        <end position="130"/>
    </location>
</feature>
<dbReference type="Proteomes" id="UP001165120">
    <property type="component" value="Unassembled WGS sequence"/>
</dbReference>
<dbReference type="PRINTS" id="PR01911">
    <property type="entry name" value="PFDSPHPHTASE"/>
</dbReference>
<evidence type="ECO:0000256" key="8">
    <source>
        <dbReference type="SAM" id="MobiDB-lite"/>
    </source>
</evidence>
<dbReference type="InterPro" id="IPR029021">
    <property type="entry name" value="Prot-tyrosine_phosphatase-like"/>
</dbReference>
<comment type="similarity">
    <text evidence="3">Belongs to the protein-tyrosine phosphatase family. Atypical dual-specificity phosphatase Siw14-like subfamily.</text>
</comment>
<keyword evidence="11" id="KW-1185">Reference proteome</keyword>
<dbReference type="PROSITE" id="PS50054">
    <property type="entry name" value="TYR_PHOSPHATASE_DUAL"/>
    <property type="match status" value="1"/>
</dbReference>
<evidence type="ECO:0000256" key="1">
    <source>
        <dbReference type="ARBA" id="ARBA00012527"/>
    </source>
</evidence>
<dbReference type="EMBL" id="BSXN01001560">
    <property type="protein sequence ID" value="GME73582.1"/>
    <property type="molecule type" value="Genomic_DNA"/>
</dbReference>
<comment type="catalytic activity">
    <reaction evidence="5">
        <text>3,5-bis(diphospho)-1D-myo-inositol 1,2,4,6-tetrakisphosphate + H2O = 3-diphospho-1D-myo-inositol 1,2,4,5,6-pentakisphosphate + phosphate + 2 H(+)</text>
        <dbReference type="Rhea" id="RHEA:56312"/>
        <dbReference type="ChEBI" id="CHEBI:15377"/>
        <dbReference type="ChEBI" id="CHEBI:15378"/>
        <dbReference type="ChEBI" id="CHEBI:43474"/>
        <dbReference type="ChEBI" id="CHEBI:140372"/>
        <dbReference type="ChEBI" id="CHEBI:140374"/>
        <dbReference type="EC" id="3.6.1.52"/>
    </reaction>
    <physiologicalReaction direction="left-to-right" evidence="5">
        <dbReference type="Rhea" id="RHEA:56313"/>
    </physiologicalReaction>
</comment>
<comment type="catalytic activity">
    <reaction evidence="7">
        <text>6-diphospho-1D-myo-inositol pentakisphosphate + H2O = 1D-myo-inositol hexakisphosphate + phosphate + H(+)</text>
        <dbReference type="Rhea" id="RHEA:79703"/>
        <dbReference type="ChEBI" id="CHEBI:15377"/>
        <dbReference type="ChEBI" id="CHEBI:15378"/>
        <dbReference type="ChEBI" id="CHEBI:43474"/>
        <dbReference type="ChEBI" id="CHEBI:58130"/>
        <dbReference type="ChEBI" id="CHEBI:230534"/>
        <dbReference type="EC" id="3.6.1.52"/>
    </reaction>
    <physiologicalReaction direction="left-to-right" evidence="7">
        <dbReference type="Rhea" id="RHEA:79704"/>
    </physiologicalReaction>
</comment>
<evidence type="ECO:0000313" key="10">
    <source>
        <dbReference type="EMBL" id="GME73582.1"/>
    </source>
</evidence>
<proteinExistence type="inferred from homology"/>
<evidence type="ECO:0000256" key="4">
    <source>
        <dbReference type="ARBA" id="ARBA00047342"/>
    </source>
</evidence>
<name>A0A9W6T3M4_CANBO</name>
<reference evidence="10" key="1">
    <citation type="submission" date="2023-04" db="EMBL/GenBank/DDBJ databases">
        <title>Candida boidinii NBRC 10035.</title>
        <authorList>
            <person name="Ichikawa N."/>
            <person name="Sato H."/>
            <person name="Tonouchi N."/>
        </authorList>
    </citation>
    <scope>NUCLEOTIDE SEQUENCE</scope>
    <source>
        <strain evidence="10">NBRC 10035</strain>
    </source>
</reference>
<dbReference type="PANTHER" id="PTHR31126:SF48">
    <property type="entry name" value="INOSITOL PHOSPHATASE SIW14"/>
    <property type="match status" value="1"/>
</dbReference>
<evidence type="ECO:0000256" key="6">
    <source>
        <dbReference type="ARBA" id="ARBA00047927"/>
    </source>
</evidence>
<comment type="caution">
    <text evidence="10">The sequence shown here is derived from an EMBL/GenBank/DDBJ whole genome shotgun (WGS) entry which is preliminary data.</text>
</comment>
<gene>
    <name evidence="10" type="ORF">Cboi02_000409700</name>
</gene>
<feature type="domain" description="Tyrosine-protein phosphatase" evidence="9">
    <location>
        <begin position="233"/>
        <end position="382"/>
    </location>
</feature>
<protein>
    <recommendedName>
        <fullName evidence="1">diphosphoinositol-polyphosphate diphosphatase</fullName>
        <ecNumber evidence="1">3.6.1.52</ecNumber>
    </recommendedName>
</protein>
<dbReference type="CDD" id="cd14528">
    <property type="entry name" value="PFA-DSP_Siw14"/>
    <property type="match status" value="1"/>
</dbReference>
<feature type="region of interest" description="Disordered" evidence="8">
    <location>
        <begin position="61"/>
        <end position="86"/>
    </location>
</feature>
<dbReference type="InterPro" id="IPR016130">
    <property type="entry name" value="Tyr_Pase_AS"/>
</dbReference>
<evidence type="ECO:0000256" key="5">
    <source>
        <dbReference type="ARBA" id="ARBA00047562"/>
    </source>
</evidence>
<dbReference type="InterPro" id="IPR020422">
    <property type="entry name" value="TYR_PHOSPHATASE_DUAL_dom"/>
</dbReference>
<dbReference type="GO" id="GO:0016791">
    <property type="term" value="F:phosphatase activity"/>
    <property type="evidence" value="ECO:0007669"/>
    <property type="project" value="InterPro"/>
</dbReference>
<dbReference type="PROSITE" id="PS00383">
    <property type="entry name" value="TYR_PHOSPHATASE_1"/>
    <property type="match status" value="1"/>
</dbReference>
<dbReference type="EC" id="3.6.1.52" evidence="1"/>
<accession>A0A9W6T3M4</accession>
<organism evidence="10 11">
    <name type="scientific">Candida boidinii</name>
    <name type="common">Yeast</name>
    <dbReference type="NCBI Taxonomy" id="5477"/>
    <lineage>
        <taxon>Eukaryota</taxon>
        <taxon>Fungi</taxon>
        <taxon>Dikarya</taxon>
        <taxon>Ascomycota</taxon>
        <taxon>Saccharomycotina</taxon>
        <taxon>Pichiomycetes</taxon>
        <taxon>Pichiales</taxon>
        <taxon>Pichiaceae</taxon>
        <taxon>Ogataea</taxon>
        <taxon>Ogataea/Candida clade</taxon>
    </lineage>
</organism>
<evidence type="ECO:0000256" key="3">
    <source>
        <dbReference type="ARBA" id="ARBA00044949"/>
    </source>
</evidence>
<evidence type="ECO:0000256" key="7">
    <source>
        <dbReference type="ARBA" id="ARBA00048424"/>
    </source>
</evidence>
<dbReference type="GO" id="GO:0052840">
    <property type="term" value="F:inositol diphosphate tetrakisphosphate diphosphatase activity"/>
    <property type="evidence" value="ECO:0007669"/>
    <property type="project" value="TreeGrafter"/>
</dbReference>
<dbReference type="FunFam" id="3.90.190.10:FF:000024">
    <property type="entry name" value="probable tyrosine-protein phosphatase At1g05000"/>
    <property type="match status" value="1"/>
</dbReference>
<feature type="region of interest" description="Disordered" evidence="8">
    <location>
        <begin position="101"/>
        <end position="140"/>
    </location>
</feature>
<dbReference type="InterPro" id="IPR020428">
    <property type="entry name" value="PFA-DSPs"/>
</dbReference>